<sequence length="340" mass="36956">MSDAASDEIRLAAEVERLKGEFPQTSQTRELYREACVLLFFRFGVTPTANRLHQLVRRGSMSTPVAVLAEFWADLREKSRVRIEHADLPEDLQSAAGELVAALWKRAASAADASLTALRDDVEAVRVSAERSVATLQADLARAEAALEQRTGALLASQVRVSDLERELAAGAATRSALEGEIGRLQQEGRERDAALAQARVDFAAELDKVRASAELAEARLQAAEKRALLEIDRERSAAARLQRELEGAQQRATLDGGRAQEEIQALQTQLGDVRHHAGMLEGQLVALQASHDAQNQTIEALRQKLTSPAGRPPERRKPRRAIPGAVKSVRGPRKGVAGA</sequence>
<dbReference type="Pfam" id="PF11740">
    <property type="entry name" value="KfrA_N"/>
    <property type="match status" value="1"/>
</dbReference>
<evidence type="ECO:0000259" key="3">
    <source>
        <dbReference type="Pfam" id="PF11740"/>
    </source>
</evidence>
<evidence type="ECO:0000256" key="2">
    <source>
        <dbReference type="SAM" id="MobiDB-lite"/>
    </source>
</evidence>
<feature type="region of interest" description="Disordered" evidence="2">
    <location>
        <begin position="304"/>
        <end position="340"/>
    </location>
</feature>
<dbReference type="Proteomes" id="UP000008316">
    <property type="component" value="Plasmid bgla_4p"/>
</dbReference>
<keyword evidence="5" id="KW-1185">Reference proteome</keyword>
<protein>
    <recommendedName>
        <fullName evidence="3">KfrA N-terminal DNA-binding domain-containing protein</fullName>
    </recommendedName>
</protein>
<dbReference type="RefSeq" id="WP_013700272.1">
    <property type="nucleotide sequence ID" value="NC_015383.1"/>
</dbReference>
<feature type="coiled-coil region" evidence="1">
    <location>
        <begin position="207"/>
        <end position="252"/>
    </location>
</feature>
<keyword evidence="4" id="KW-0614">Plasmid</keyword>
<evidence type="ECO:0000313" key="5">
    <source>
        <dbReference type="Proteomes" id="UP000008316"/>
    </source>
</evidence>
<reference evidence="4 5" key="1">
    <citation type="journal article" date="2011" name="J. Bacteriol.">
        <title>Complete genome sequence of Burkholderia gladioli BSR3.</title>
        <authorList>
            <person name="Seo Y.S."/>
            <person name="Lim J."/>
            <person name="Choi B.S."/>
            <person name="Kim H."/>
            <person name="Goo E."/>
            <person name="Lee B."/>
            <person name="Lim J.S."/>
            <person name="Choi I.Y."/>
            <person name="Moon J.S."/>
            <person name="Kim J."/>
            <person name="Hwang I."/>
        </authorList>
    </citation>
    <scope>NUCLEOTIDE SEQUENCE [LARGE SCALE GENOMIC DNA]</scope>
    <source>
        <strain evidence="5">BSR3</strain>
    </source>
</reference>
<gene>
    <name evidence="4" type="ordered locus">bgla_4p3610</name>
</gene>
<dbReference type="AlphaFoldDB" id="F2LTG0"/>
<feature type="domain" description="KfrA N-terminal DNA-binding" evidence="3">
    <location>
        <begin position="34"/>
        <end position="147"/>
    </location>
</feature>
<dbReference type="SUPFAM" id="SSF57997">
    <property type="entry name" value="Tropomyosin"/>
    <property type="match status" value="1"/>
</dbReference>
<dbReference type="EMBL" id="CP002604">
    <property type="protein sequence ID" value="AEA66106.1"/>
    <property type="molecule type" value="Genomic_DNA"/>
</dbReference>
<keyword evidence="1" id="KW-0175">Coiled coil</keyword>
<evidence type="ECO:0000313" key="4">
    <source>
        <dbReference type="EMBL" id="AEA66106.1"/>
    </source>
</evidence>
<evidence type="ECO:0000256" key="1">
    <source>
        <dbReference type="SAM" id="Coils"/>
    </source>
</evidence>
<dbReference type="KEGG" id="bgd:bgla_4p3610"/>
<organism evidence="4 5">
    <name type="scientific">Burkholderia gladioli (strain BSR3)</name>
    <dbReference type="NCBI Taxonomy" id="999541"/>
    <lineage>
        <taxon>Bacteria</taxon>
        <taxon>Pseudomonadati</taxon>
        <taxon>Pseudomonadota</taxon>
        <taxon>Betaproteobacteria</taxon>
        <taxon>Burkholderiales</taxon>
        <taxon>Burkholderiaceae</taxon>
        <taxon>Burkholderia</taxon>
    </lineage>
</organism>
<name>F2LTG0_BURGS</name>
<dbReference type="HOGENOM" id="CLU_055777_0_0_4"/>
<accession>F2LTG0</accession>
<dbReference type="InterPro" id="IPR021104">
    <property type="entry name" value="KfrA_DNA-bd_N"/>
</dbReference>
<proteinExistence type="predicted"/>
<geneLocation type="plasmid" evidence="4 5">
    <name>bgla_4p</name>
</geneLocation>